<dbReference type="AlphaFoldDB" id="A0A1N7JCP0"/>
<keyword evidence="2" id="KW-1185">Reference proteome</keyword>
<protein>
    <recommendedName>
        <fullName evidence="3">GGDEF domain-containing protein</fullName>
    </recommendedName>
</protein>
<dbReference type="SUPFAM" id="SSF55073">
    <property type="entry name" value="Nucleotide cyclase"/>
    <property type="match status" value="1"/>
</dbReference>
<reference evidence="2" key="1">
    <citation type="submission" date="2017-01" db="EMBL/GenBank/DDBJ databases">
        <authorList>
            <person name="Varghese N."/>
            <person name="Submissions S."/>
        </authorList>
    </citation>
    <scope>NUCLEOTIDE SEQUENCE [LARGE SCALE GENOMIC DNA]</scope>
    <source>
        <strain evidence="2">DSM 23127</strain>
    </source>
</reference>
<proteinExistence type="predicted"/>
<evidence type="ECO:0000313" key="2">
    <source>
        <dbReference type="Proteomes" id="UP000187608"/>
    </source>
</evidence>
<dbReference type="Proteomes" id="UP000187608">
    <property type="component" value="Unassembled WGS sequence"/>
</dbReference>
<accession>A0A1N7JCP0</accession>
<organism evidence="1 2">
    <name type="scientific">Salimicrobium flavidum</name>
    <dbReference type="NCBI Taxonomy" id="570947"/>
    <lineage>
        <taxon>Bacteria</taxon>
        <taxon>Bacillati</taxon>
        <taxon>Bacillota</taxon>
        <taxon>Bacilli</taxon>
        <taxon>Bacillales</taxon>
        <taxon>Bacillaceae</taxon>
        <taxon>Salimicrobium</taxon>
    </lineage>
</organism>
<dbReference type="STRING" id="570947.SAMN05421687_10519"/>
<gene>
    <name evidence="1" type="ORF">SAMN05421687_10519</name>
</gene>
<dbReference type="EMBL" id="FTOC01000005">
    <property type="protein sequence ID" value="SIS47021.1"/>
    <property type="molecule type" value="Genomic_DNA"/>
</dbReference>
<name>A0A1N7JCP0_9BACI</name>
<dbReference type="InterPro" id="IPR029787">
    <property type="entry name" value="Nucleotide_cyclase"/>
</dbReference>
<dbReference type="RefSeq" id="WP_268794103.1">
    <property type="nucleotide sequence ID" value="NZ_FTOC01000005.1"/>
</dbReference>
<sequence length="74" mass="8850">MIVLHRSHENCLEWAEEMSEIFSRFSAIASLSYGAVEYKGNIRDIPTLLNEADKHMYERKKSIKERKHREERKL</sequence>
<evidence type="ECO:0000313" key="1">
    <source>
        <dbReference type="EMBL" id="SIS47021.1"/>
    </source>
</evidence>
<evidence type="ECO:0008006" key="3">
    <source>
        <dbReference type="Google" id="ProtNLM"/>
    </source>
</evidence>